<proteinExistence type="predicted"/>
<feature type="region of interest" description="Disordered" evidence="1">
    <location>
        <begin position="64"/>
        <end position="128"/>
    </location>
</feature>
<sequence length="128" mass="14286">MLADNSLPADDHAAEIEALSRRYPRWTIWFGLSTRRWWALPPRDQDIGDFVEAATPQKLIARIEEHRAAASFPGRRPAPAPQPDPRSHPARDTRQDLRISPQPQYPERAAGPQAGRIPATAWPGGPTV</sequence>
<name>D1AAX3_THECD</name>
<dbReference type="RefSeq" id="WP_012853700.1">
    <property type="nucleotide sequence ID" value="NC_013510.1"/>
</dbReference>
<organism evidence="2 3">
    <name type="scientific">Thermomonospora curvata (strain ATCC 19995 / DSM 43183 / JCM 3096 / KCTC 9072 / NBRC 15933 / NCIMB 10081 / Henssen B9)</name>
    <dbReference type="NCBI Taxonomy" id="471852"/>
    <lineage>
        <taxon>Bacteria</taxon>
        <taxon>Bacillati</taxon>
        <taxon>Actinomycetota</taxon>
        <taxon>Actinomycetes</taxon>
        <taxon>Streptosporangiales</taxon>
        <taxon>Thermomonosporaceae</taxon>
        <taxon>Thermomonospora</taxon>
    </lineage>
</organism>
<dbReference type="EMBL" id="CP001738">
    <property type="protein sequence ID" value="ACY98916.1"/>
    <property type="molecule type" value="Genomic_DNA"/>
</dbReference>
<evidence type="ECO:0000313" key="2">
    <source>
        <dbReference type="EMBL" id="ACY98916.1"/>
    </source>
</evidence>
<evidence type="ECO:0000256" key="1">
    <source>
        <dbReference type="SAM" id="MobiDB-lite"/>
    </source>
</evidence>
<gene>
    <name evidence="2" type="ordered locus">Tcur_3378</name>
</gene>
<keyword evidence="3" id="KW-1185">Reference proteome</keyword>
<dbReference type="Proteomes" id="UP000001918">
    <property type="component" value="Chromosome"/>
</dbReference>
<feature type="compositionally biased region" description="Basic and acidic residues" evidence="1">
    <location>
        <begin position="85"/>
        <end position="97"/>
    </location>
</feature>
<evidence type="ECO:0000313" key="3">
    <source>
        <dbReference type="Proteomes" id="UP000001918"/>
    </source>
</evidence>
<dbReference type="KEGG" id="tcu:Tcur_3378"/>
<dbReference type="OrthoDB" id="3538741at2"/>
<protein>
    <submittedName>
        <fullName evidence="2">Uncharacterized protein</fullName>
    </submittedName>
</protein>
<dbReference type="HOGENOM" id="CLU_1958528_0_0_11"/>
<dbReference type="AlphaFoldDB" id="D1AAX3"/>
<accession>D1AAX3</accession>
<reference evidence="2 3" key="1">
    <citation type="journal article" date="2011" name="Stand. Genomic Sci.">
        <title>Complete genome sequence of Thermomonospora curvata type strain (B9).</title>
        <authorList>
            <person name="Chertkov O."/>
            <person name="Sikorski J."/>
            <person name="Nolan M."/>
            <person name="Lapidus A."/>
            <person name="Lucas S."/>
            <person name="Del Rio T.G."/>
            <person name="Tice H."/>
            <person name="Cheng J.F."/>
            <person name="Goodwin L."/>
            <person name="Pitluck S."/>
            <person name="Liolios K."/>
            <person name="Ivanova N."/>
            <person name="Mavromatis K."/>
            <person name="Mikhailova N."/>
            <person name="Ovchinnikova G."/>
            <person name="Pati A."/>
            <person name="Chen A."/>
            <person name="Palaniappan K."/>
            <person name="Djao O.D."/>
            <person name="Land M."/>
            <person name="Hauser L."/>
            <person name="Chang Y.J."/>
            <person name="Jeffries C.D."/>
            <person name="Brettin T."/>
            <person name="Han C."/>
            <person name="Detter J.C."/>
            <person name="Rohde M."/>
            <person name="Goker M."/>
            <person name="Woyke T."/>
            <person name="Bristow J."/>
            <person name="Eisen J.A."/>
            <person name="Markowitz V."/>
            <person name="Hugenholtz P."/>
            <person name="Klenk H.P."/>
            <person name="Kyrpides N.C."/>
        </authorList>
    </citation>
    <scope>NUCLEOTIDE SEQUENCE [LARGE SCALE GENOMIC DNA]</scope>
    <source>
        <strain evidence="3">ATCC 19995 / DSM 43183 / JCM 3096 / KCTC 9072 / NBRC 15933 / NCIMB 10081 / Henssen B9</strain>
    </source>
</reference>